<dbReference type="OrthoDB" id="5951731at2759"/>
<organism evidence="2 3">
    <name type="scientific">Paramuricea clavata</name>
    <name type="common">Red gorgonian</name>
    <name type="synonym">Violescent sea-whip</name>
    <dbReference type="NCBI Taxonomy" id="317549"/>
    <lineage>
        <taxon>Eukaryota</taxon>
        <taxon>Metazoa</taxon>
        <taxon>Cnidaria</taxon>
        <taxon>Anthozoa</taxon>
        <taxon>Octocorallia</taxon>
        <taxon>Malacalcyonacea</taxon>
        <taxon>Plexauridae</taxon>
        <taxon>Paramuricea</taxon>
    </lineage>
</organism>
<sequence length="104" mass="11200">QTNYDENVIGLAYVRTICNPGYSAGIDSDTMSNAAFTGVVMAHEMGHNFGLFHDDGCAMCPSDGCIMNGVIRSTPEAFSQCSIDDLETLLLDNVGHCLFNQPTM</sequence>
<dbReference type="GO" id="GO:0046872">
    <property type="term" value="F:metal ion binding"/>
    <property type="evidence" value="ECO:0007669"/>
    <property type="project" value="UniProtKB-KW"/>
</dbReference>
<gene>
    <name evidence="2" type="ORF">PACLA_8A066475</name>
</gene>
<feature type="binding site" evidence="1">
    <location>
        <position position="43"/>
    </location>
    <ligand>
        <name>Zn(2+)</name>
        <dbReference type="ChEBI" id="CHEBI:29105"/>
        <note>catalytic</note>
    </ligand>
</feature>
<dbReference type="InterPro" id="IPR024079">
    <property type="entry name" value="MetalloPept_cat_dom_sf"/>
</dbReference>
<comment type="caution">
    <text evidence="1">Lacks conserved residue(s) required for the propagation of feature annotation.</text>
</comment>
<dbReference type="PROSITE" id="PS50215">
    <property type="entry name" value="ADAM_MEPRO"/>
    <property type="match status" value="1"/>
</dbReference>
<keyword evidence="1" id="KW-0479">Metal-binding</keyword>
<dbReference type="PANTHER" id="PTHR11905">
    <property type="entry name" value="ADAM A DISINTEGRIN AND METALLOPROTEASE DOMAIN"/>
    <property type="match status" value="1"/>
</dbReference>
<feature type="disulfide bond" evidence="1">
    <location>
        <begin position="60"/>
        <end position="65"/>
    </location>
</feature>
<feature type="binding site" evidence="1">
    <location>
        <position position="47"/>
    </location>
    <ligand>
        <name>Zn(2+)</name>
        <dbReference type="ChEBI" id="CHEBI:29105"/>
        <note>catalytic</note>
    </ligand>
</feature>
<reference evidence="2" key="1">
    <citation type="submission" date="2020-04" db="EMBL/GenBank/DDBJ databases">
        <authorList>
            <person name="Alioto T."/>
            <person name="Alioto T."/>
            <person name="Gomez Garrido J."/>
        </authorList>
    </citation>
    <scope>NUCLEOTIDE SEQUENCE</scope>
    <source>
        <strain evidence="2">A484AB</strain>
    </source>
</reference>
<dbReference type="GO" id="GO:0006508">
    <property type="term" value="P:proteolysis"/>
    <property type="evidence" value="ECO:0007669"/>
    <property type="project" value="InterPro"/>
</dbReference>
<dbReference type="EMBL" id="CACRXK020028109">
    <property type="protein sequence ID" value="CAB4041303.1"/>
    <property type="molecule type" value="Genomic_DNA"/>
</dbReference>
<dbReference type="SUPFAM" id="SSF55486">
    <property type="entry name" value="Metalloproteases ('zincins'), catalytic domain"/>
    <property type="match status" value="1"/>
</dbReference>
<keyword evidence="3" id="KW-1185">Reference proteome</keyword>
<evidence type="ECO:0000256" key="1">
    <source>
        <dbReference type="PROSITE-ProRule" id="PRU00276"/>
    </source>
</evidence>
<name>A0A6S7LR61_PARCT</name>
<proteinExistence type="predicted"/>
<feature type="non-terminal residue" evidence="2">
    <location>
        <position position="1"/>
    </location>
</feature>
<protein>
    <submittedName>
        <fullName evidence="2">Disintegrin and metallo ase domain-containing 28</fullName>
    </submittedName>
</protein>
<dbReference type="InterPro" id="IPR001590">
    <property type="entry name" value="Peptidase_M12B"/>
</dbReference>
<feature type="non-terminal residue" evidence="2">
    <location>
        <position position="104"/>
    </location>
</feature>
<feature type="binding site" evidence="1">
    <location>
        <position position="53"/>
    </location>
    <ligand>
        <name>Zn(2+)</name>
        <dbReference type="ChEBI" id="CHEBI:29105"/>
        <note>catalytic</note>
    </ligand>
</feature>
<evidence type="ECO:0000313" key="3">
    <source>
        <dbReference type="Proteomes" id="UP001152795"/>
    </source>
</evidence>
<feature type="active site" evidence="1">
    <location>
        <position position="44"/>
    </location>
</feature>
<dbReference type="Proteomes" id="UP001152795">
    <property type="component" value="Unassembled WGS sequence"/>
</dbReference>
<evidence type="ECO:0000313" key="2">
    <source>
        <dbReference type="EMBL" id="CAB4041303.1"/>
    </source>
</evidence>
<keyword evidence="1" id="KW-0862">Zinc</keyword>
<dbReference type="PANTHER" id="PTHR11905:SF159">
    <property type="entry name" value="ADAM METALLOPROTEASE"/>
    <property type="match status" value="1"/>
</dbReference>
<dbReference type="Pfam" id="PF01421">
    <property type="entry name" value="Reprolysin"/>
    <property type="match status" value="1"/>
</dbReference>
<keyword evidence="1" id="KW-1015">Disulfide bond</keyword>
<dbReference type="AlphaFoldDB" id="A0A6S7LR61"/>
<comment type="caution">
    <text evidence="2">The sequence shown here is derived from an EMBL/GenBank/DDBJ whole genome shotgun (WGS) entry which is preliminary data.</text>
</comment>
<accession>A0A6S7LR61</accession>
<dbReference type="GO" id="GO:0004222">
    <property type="term" value="F:metalloendopeptidase activity"/>
    <property type="evidence" value="ECO:0007669"/>
    <property type="project" value="InterPro"/>
</dbReference>
<dbReference type="Gene3D" id="3.40.390.10">
    <property type="entry name" value="Collagenase (Catalytic Domain)"/>
    <property type="match status" value="1"/>
</dbReference>